<dbReference type="Proteomes" id="UP001198220">
    <property type="component" value="Unassembled WGS sequence"/>
</dbReference>
<keyword evidence="1 2" id="KW-0732">Signal</keyword>
<dbReference type="Gene3D" id="2.20.230.10">
    <property type="entry name" value="Resuscitation-promoting factor rpfb"/>
    <property type="match status" value="1"/>
</dbReference>
<sequence>MKKWWSAAAVLVSLLLMSLGMTVCAAESTILKGITIEGVDVSGMTKDEAMNALTAYEAKLGEETLTLKIGDQTLDAPLSSFGVTYSNEDAVTSALQVGRTGNVVKRYKEQKDLQHNGLNYTLSRTANEEMVQVYVQDTCTKYDQDAKNASLTRENGEFTFVPGEEGREINVDSSVRAIVDYLENDWTDGENFLELPVQVTKPEGSAEDLAYVKDLLGSFTTSFSTSSADRSKNVNSGAKHVNGTVLYPGETFSMYETVAPFTAENGYAMAGSYLNGEVVDSMGGGICQVSTTLYNAVLRAELEVVERSPHSMTVHYVELSEDAAIAGTYKDFKFKNSTEYPIYIEGYTTSDKKITFNIYGKETRDSNRSISFESVLVNEVKPNTILRDDAGQGLGYKNVSAGKTGYVAELYKIVKVNGVQTDRIKINKSTYKGSDRVVTYGTAGDPTLSENLRAAIAAQDEALADANVAAANAAAAAAAPVQ</sequence>
<evidence type="ECO:0000313" key="5">
    <source>
        <dbReference type="Proteomes" id="UP001198220"/>
    </source>
</evidence>
<dbReference type="InterPro" id="IPR022029">
    <property type="entry name" value="YoaR-like_PG-bd"/>
</dbReference>
<dbReference type="Pfam" id="PF04294">
    <property type="entry name" value="VanW"/>
    <property type="match status" value="1"/>
</dbReference>
<name>A0AAE3AAQ7_9FIRM</name>
<proteinExistence type="predicted"/>
<accession>A0AAE3AAQ7</accession>
<dbReference type="InterPro" id="IPR011098">
    <property type="entry name" value="G5_dom"/>
</dbReference>
<dbReference type="EMBL" id="JAJEPS010000009">
    <property type="protein sequence ID" value="MCC2126521.1"/>
    <property type="molecule type" value="Genomic_DNA"/>
</dbReference>
<dbReference type="AlphaFoldDB" id="A0AAE3AAQ7"/>
<feature type="chain" id="PRO_5042235478" evidence="2">
    <location>
        <begin position="26"/>
        <end position="482"/>
    </location>
</feature>
<protein>
    <submittedName>
        <fullName evidence="4">VanW family protein</fullName>
    </submittedName>
</protein>
<comment type="caution">
    <text evidence="4">The sequence shown here is derived from an EMBL/GenBank/DDBJ whole genome shotgun (WGS) entry which is preliminary data.</text>
</comment>
<dbReference type="PANTHER" id="PTHR35788:SF1">
    <property type="entry name" value="EXPORTED PROTEIN"/>
    <property type="match status" value="1"/>
</dbReference>
<gene>
    <name evidence="4" type="ORF">LKD36_10025</name>
</gene>
<keyword evidence="5" id="KW-1185">Reference proteome</keyword>
<dbReference type="RefSeq" id="WP_308459509.1">
    <property type="nucleotide sequence ID" value="NZ_JAJEPS010000009.1"/>
</dbReference>
<dbReference type="Pfam" id="PF12229">
    <property type="entry name" value="PG_binding_4"/>
    <property type="match status" value="1"/>
</dbReference>
<dbReference type="InterPro" id="IPR007391">
    <property type="entry name" value="Vancomycin_resist_VanW"/>
</dbReference>
<dbReference type="Pfam" id="PF07501">
    <property type="entry name" value="G5"/>
    <property type="match status" value="1"/>
</dbReference>
<dbReference type="PANTHER" id="PTHR35788">
    <property type="entry name" value="EXPORTED PROTEIN-RELATED"/>
    <property type="match status" value="1"/>
</dbReference>
<reference evidence="4 5" key="1">
    <citation type="submission" date="2021-10" db="EMBL/GenBank/DDBJ databases">
        <title>Anaerobic single-cell dispensing facilitates the cultivation of human gut bacteria.</title>
        <authorList>
            <person name="Afrizal A."/>
        </authorList>
    </citation>
    <scope>NUCLEOTIDE SEQUENCE [LARGE SCALE GENOMIC DNA]</scope>
    <source>
        <strain evidence="4 5">CLA-AA-H276</strain>
    </source>
</reference>
<evidence type="ECO:0000256" key="2">
    <source>
        <dbReference type="SAM" id="SignalP"/>
    </source>
</evidence>
<evidence type="ECO:0000313" key="4">
    <source>
        <dbReference type="EMBL" id="MCC2126521.1"/>
    </source>
</evidence>
<feature type="domain" description="G5" evidence="3">
    <location>
        <begin position="368"/>
        <end position="444"/>
    </location>
</feature>
<organism evidence="4 5">
    <name type="scientific">Hominiventricola filiformis</name>
    <dbReference type="NCBI Taxonomy" id="2885352"/>
    <lineage>
        <taxon>Bacteria</taxon>
        <taxon>Bacillati</taxon>
        <taxon>Bacillota</taxon>
        <taxon>Clostridia</taxon>
        <taxon>Lachnospirales</taxon>
        <taxon>Lachnospiraceae</taxon>
        <taxon>Hominiventricola</taxon>
    </lineage>
</organism>
<evidence type="ECO:0000259" key="3">
    <source>
        <dbReference type="SMART" id="SM01208"/>
    </source>
</evidence>
<feature type="signal peptide" evidence="2">
    <location>
        <begin position="1"/>
        <end position="25"/>
    </location>
</feature>
<dbReference type="SMART" id="SM01208">
    <property type="entry name" value="G5"/>
    <property type="match status" value="1"/>
</dbReference>
<evidence type="ECO:0000256" key="1">
    <source>
        <dbReference type="ARBA" id="ARBA00022729"/>
    </source>
</evidence>
<dbReference type="InterPro" id="IPR052913">
    <property type="entry name" value="Glycopeptide_resist_protein"/>
</dbReference>